<evidence type="ECO:0000313" key="5">
    <source>
        <dbReference type="Proteomes" id="UP000187172"/>
    </source>
</evidence>
<dbReference type="STRING" id="297318.BK138_10710"/>
<keyword evidence="1" id="KW-0472">Membrane</keyword>
<sequence length="331" mass="38149">MNDNESSFDDGAKLSALVKKARRRTILRNAIISLAVTIFILAGGWFANLQLQYRSEEHAMRDIEMLKAISGPNQYILGFQINYGFLHGTLEYRTYKVIEGVPVIWGEENYDFSSWGSFSRFFGDYSDLSLMDPEMEAKGFHYSRPYNRYNGEREMLFYLPSVKYANYLNELPQLKDMHGRKRVEMGISFDKNYTVEQIKAMLPPGVHPVWYWVDTYSNMKPFTAAKMPDGSVVDPFPDWASSVYGFGVHPDRNDVSEKDFLSALEYGVHHNRKYKQEFKRIYDYLRKDKEQPETSDVRLFGVVVTGTAESLKALQGQPYVKAAVMGATVDR</sequence>
<evidence type="ECO:0000259" key="3">
    <source>
        <dbReference type="Pfam" id="PF13800"/>
    </source>
</evidence>
<dbReference type="Proteomes" id="UP000187172">
    <property type="component" value="Unassembled WGS sequence"/>
</dbReference>
<evidence type="ECO:0000256" key="1">
    <source>
        <dbReference type="SAM" id="Phobius"/>
    </source>
</evidence>
<feature type="domain" description="Sigma factor regulator N-terminal" evidence="3">
    <location>
        <begin position="16"/>
        <end position="102"/>
    </location>
</feature>
<organism evidence="4 5">
    <name type="scientific">Paenibacillus rhizosphaerae</name>
    <dbReference type="NCBI Taxonomy" id="297318"/>
    <lineage>
        <taxon>Bacteria</taxon>
        <taxon>Bacillati</taxon>
        <taxon>Bacillota</taxon>
        <taxon>Bacilli</taxon>
        <taxon>Bacillales</taxon>
        <taxon>Paenibacillaceae</taxon>
        <taxon>Paenibacillus</taxon>
    </lineage>
</organism>
<feature type="transmembrane region" description="Helical" evidence="1">
    <location>
        <begin position="26"/>
        <end position="47"/>
    </location>
</feature>
<dbReference type="Pfam" id="PF13800">
    <property type="entry name" value="Sigma_reg_N"/>
    <property type="match status" value="1"/>
</dbReference>
<keyword evidence="5" id="KW-1185">Reference proteome</keyword>
<gene>
    <name evidence="4" type="ORF">BK138_10710</name>
</gene>
<reference evidence="4 5" key="1">
    <citation type="submission" date="2016-11" db="EMBL/GenBank/DDBJ databases">
        <title>Paenibacillus species isolates.</title>
        <authorList>
            <person name="Beno S.M."/>
        </authorList>
    </citation>
    <scope>NUCLEOTIDE SEQUENCE [LARGE SCALE GENOMIC DNA]</scope>
    <source>
        <strain evidence="4 5">FSL R5-0378</strain>
    </source>
</reference>
<proteinExistence type="predicted"/>
<accession>A0A1R1F480</accession>
<dbReference type="InterPro" id="IPR025672">
    <property type="entry name" value="Sigma_reg_C_dom"/>
</dbReference>
<evidence type="ECO:0008006" key="6">
    <source>
        <dbReference type="Google" id="ProtNLM"/>
    </source>
</evidence>
<keyword evidence="1" id="KW-1133">Transmembrane helix</keyword>
<feature type="domain" description="Sigma factor regulator C-terminal" evidence="2">
    <location>
        <begin position="174"/>
        <end position="326"/>
    </location>
</feature>
<dbReference type="InterPro" id="IPR029101">
    <property type="entry name" value="Sigma_reg_N"/>
</dbReference>
<dbReference type="AlphaFoldDB" id="A0A1R1F480"/>
<dbReference type="Pfam" id="PF13791">
    <property type="entry name" value="Sigma_reg_C"/>
    <property type="match status" value="1"/>
</dbReference>
<comment type="caution">
    <text evidence="4">The sequence shown here is derived from an EMBL/GenBank/DDBJ whole genome shotgun (WGS) entry which is preliminary data.</text>
</comment>
<keyword evidence="1" id="KW-0812">Transmembrane</keyword>
<evidence type="ECO:0000259" key="2">
    <source>
        <dbReference type="Pfam" id="PF13791"/>
    </source>
</evidence>
<name>A0A1R1F480_9BACL</name>
<dbReference type="EMBL" id="MRTP01000001">
    <property type="protein sequence ID" value="OMF58919.1"/>
    <property type="molecule type" value="Genomic_DNA"/>
</dbReference>
<evidence type="ECO:0000313" key="4">
    <source>
        <dbReference type="EMBL" id="OMF58919.1"/>
    </source>
</evidence>
<protein>
    <recommendedName>
        <fullName evidence="6">Sigma factor regulator C-terminal domain-containing protein</fullName>
    </recommendedName>
</protein>